<dbReference type="InterPro" id="IPR050164">
    <property type="entry name" value="Peptidase_C19"/>
</dbReference>
<dbReference type="PROSITE" id="PS50235">
    <property type="entry name" value="USP_3"/>
    <property type="match status" value="1"/>
</dbReference>
<dbReference type="PANTHER" id="PTHR24006">
    <property type="entry name" value="UBIQUITIN CARBOXYL-TERMINAL HYDROLASE"/>
    <property type="match status" value="1"/>
</dbReference>
<dbReference type="Proteomes" id="UP000424527">
    <property type="component" value="Unassembled WGS sequence"/>
</dbReference>
<proteinExistence type="predicted"/>
<evidence type="ECO:0000256" key="1">
    <source>
        <dbReference type="SAM" id="MobiDB-lite"/>
    </source>
</evidence>
<dbReference type="GO" id="GO:0005829">
    <property type="term" value="C:cytosol"/>
    <property type="evidence" value="ECO:0007669"/>
    <property type="project" value="TreeGrafter"/>
</dbReference>
<feature type="domain" description="USP" evidence="2">
    <location>
        <begin position="124"/>
        <end position="430"/>
    </location>
</feature>
<dbReference type="EMBL" id="REGW02000001">
    <property type="protein sequence ID" value="KAE8301093.1"/>
    <property type="molecule type" value="Genomic_DNA"/>
</dbReference>
<keyword evidence="3" id="KW-0378">Hydrolase</keyword>
<organism evidence="3 4">
    <name type="scientific">Larimichthys crocea</name>
    <name type="common">Large yellow croaker</name>
    <name type="synonym">Pseudosciaena crocea</name>
    <dbReference type="NCBI Taxonomy" id="215358"/>
    <lineage>
        <taxon>Eukaryota</taxon>
        <taxon>Metazoa</taxon>
        <taxon>Chordata</taxon>
        <taxon>Craniata</taxon>
        <taxon>Vertebrata</taxon>
        <taxon>Euteleostomi</taxon>
        <taxon>Actinopterygii</taxon>
        <taxon>Neopterygii</taxon>
        <taxon>Teleostei</taxon>
        <taxon>Neoteleostei</taxon>
        <taxon>Acanthomorphata</taxon>
        <taxon>Eupercaria</taxon>
        <taxon>Sciaenidae</taxon>
        <taxon>Larimichthys</taxon>
    </lineage>
</organism>
<protein>
    <submittedName>
        <fullName evidence="3">Ubiquitin carboxyl-terminal hydrolase 37</fullName>
    </submittedName>
</protein>
<evidence type="ECO:0000313" key="4">
    <source>
        <dbReference type="Proteomes" id="UP000424527"/>
    </source>
</evidence>
<gene>
    <name evidence="3" type="ORF">D5F01_LYC01249</name>
</gene>
<accession>A0A6G0JC21</accession>
<feature type="compositionally biased region" description="Basic and acidic residues" evidence="1">
    <location>
        <begin position="92"/>
        <end position="105"/>
    </location>
</feature>
<dbReference type="GO" id="GO:0000082">
    <property type="term" value="P:G1/S transition of mitotic cell cycle"/>
    <property type="evidence" value="ECO:0007669"/>
    <property type="project" value="TreeGrafter"/>
</dbReference>
<dbReference type="InterPro" id="IPR028889">
    <property type="entry name" value="USP"/>
</dbReference>
<dbReference type="GO" id="GO:0004843">
    <property type="term" value="F:cysteine-type deubiquitinase activity"/>
    <property type="evidence" value="ECO:0007669"/>
    <property type="project" value="InterPro"/>
</dbReference>
<dbReference type="GO" id="GO:0005634">
    <property type="term" value="C:nucleus"/>
    <property type="evidence" value="ECO:0007669"/>
    <property type="project" value="TreeGrafter"/>
</dbReference>
<evidence type="ECO:0000259" key="2">
    <source>
        <dbReference type="PROSITE" id="PS50235"/>
    </source>
</evidence>
<dbReference type="SUPFAM" id="SSF54001">
    <property type="entry name" value="Cysteine proteinases"/>
    <property type="match status" value="1"/>
</dbReference>
<feature type="region of interest" description="Disordered" evidence="1">
    <location>
        <begin position="52"/>
        <end position="112"/>
    </location>
</feature>
<dbReference type="InterPro" id="IPR038765">
    <property type="entry name" value="Papain-like_cys_pep_sf"/>
</dbReference>
<keyword evidence="4" id="KW-1185">Reference proteome</keyword>
<dbReference type="Gene3D" id="3.90.70.10">
    <property type="entry name" value="Cysteine proteinases"/>
    <property type="match status" value="1"/>
</dbReference>
<dbReference type="PROSITE" id="PS00972">
    <property type="entry name" value="USP_1"/>
    <property type="match status" value="1"/>
</dbReference>
<evidence type="ECO:0000313" key="3">
    <source>
        <dbReference type="EMBL" id="KAE8301093.1"/>
    </source>
</evidence>
<reference evidence="3 4" key="1">
    <citation type="submission" date="2019-07" db="EMBL/GenBank/DDBJ databases">
        <title>Chromosome genome assembly for large yellow croaker.</title>
        <authorList>
            <person name="Xiao S."/>
        </authorList>
    </citation>
    <scope>NUCLEOTIDE SEQUENCE [LARGE SCALE GENOMIC DNA]</scope>
    <source>
        <strain evidence="3">JMULYC20181020</strain>
        <tissue evidence="3">Muscle</tissue>
    </source>
</reference>
<sequence length="431" mass="49111">MFGLCCCGKRSAKVEDAFRQTDSSERSVTTPDTPTEKILWLYRLFGRPTKKRQCSVATSEDKPSGSKKKAKKRWWRRKNKVAPSPEEEECSKEEKRRDGPEDQKAKMMGAKSISTRQTRRYKCRGFPNPAQFCYMNSCLQSLLTLEDFVGAFRSQEQVWSSDPEAALIRAFMDIRESHLSPDAHRKIRLLVAFKEAVSVWAPEFQDFDQKDAHEFLTSVLDQMRSLCPQLQAAAASEGRIYSCPVEDHLVFKMQKTKTCKGCGAVSITEEEFTNLSLDLIPGGGTVEEMLRCYLKETELDYNCECGATTSCQRLSFVNLPKVLMLHLKRFRFTPSFQLQKVHDPVDLFRDLVVSSNQGGGCLSLVSTISHVSYTAECGHYICDGVDVNVAQEDPTDRWFTYNDEEVTETTGKAVCDERKNVSYILFYKRHD</sequence>
<comment type="caution">
    <text evidence="3">The sequence shown here is derived from an EMBL/GenBank/DDBJ whole genome shotgun (WGS) entry which is preliminary data.</text>
</comment>
<feature type="compositionally biased region" description="Basic residues" evidence="1">
    <location>
        <begin position="65"/>
        <end position="80"/>
    </location>
</feature>
<dbReference type="InterPro" id="IPR001394">
    <property type="entry name" value="Peptidase_C19_UCH"/>
</dbReference>
<dbReference type="CDD" id="cd02257">
    <property type="entry name" value="Peptidase_C19"/>
    <property type="match status" value="1"/>
</dbReference>
<dbReference type="Pfam" id="PF00443">
    <property type="entry name" value="UCH"/>
    <property type="match status" value="1"/>
</dbReference>
<name>A0A6G0JC21_LARCR</name>
<dbReference type="PANTHER" id="PTHR24006:SF915">
    <property type="entry name" value="UBIQUITIN CARBOXYL-TERMINAL HYDROLASE-RELATED"/>
    <property type="match status" value="1"/>
</dbReference>
<dbReference type="AlphaFoldDB" id="A0A6G0JC21"/>
<dbReference type="InterPro" id="IPR018200">
    <property type="entry name" value="USP_CS"/>
</dbReference>
<dbReference type="GO" id="GO:0016579">
    <property type="term" value="P:protein deubiquitination"/>
    <property type="evidence" value="ECO:0007669"/>
    <property type="project" value="InterPro"/>
</dbReference>